<dbReference type="OrthoDB" id="5942432at2"/>
<accession>A0A0G9H5Y4</accession>
<proteinExistence type="predicted"/>
<reference evidence="1 2" key="1">
    <citation type="journal article" date="2015" name="Antonie Van Leeuwenhoek">
        <title>A phylogenomic and molecular marker based taxonomic framework for the order Xanthomonadales: proposal to transfer the families Algiphilaceae and Solimonadaceae to the order Nevskiales ord. nov. and to create a new family within the order Xanthomonadales, the family Rhodanobacteraceae fam. nov., containing the genus Rhodanobacter and its closest relatives.</title>
        <authorList>
            <person name="Naushad S."/>
            <person name="Adeolu M."/>
            <person name="Wong S."/>
            <person name="Sohail M."/>
            <person name="Schellhorn H.E."/>
            <person name="Gupta R.S."/>
        </authorList>
    </citation>
    <scope>NUCLEOTIDE SEQUENCE [LARGE SCALE GENOMIC DNA]</scope>
    <source>
        <strain evidence="1 2">DSM 16301</strain>
    </source>
</reference>
<protein>
    <recommendedName>
        <fullName evidence="3">GAF domain-containing protein</fullName>
    </recommendedName>
</protein>
<comment type="caution">
    <text evidence="1">The sequence shown here is derived from an EMBL/GenBank/DDBJ whole genome shotgun (WGS) entry which is preliminary data.</text>
</comment>
<gene>
    <name evidence="1" type="ORF">Y882_05605</name>
</gene>
<dbReference type="Proteomes" id="UP000035481">
    <property type="component" value="Unassembled WGS sequence"/>
</dbReference>
<evidence type="ECO:0000313" key="2">
    <source>
        <dbReference type="Proteomes" id="UP000035481"/>
    </source>
</evidence>
<sequence length="229" mass="24187">MNTSPSSFSSAIPGWIGEAFGRPSATEAMQWLLATIGQQVGADVCLVLRLNGAGTHGSLASSYGPSAQSLSRDLYPLGGSTIEQVFGAPSPVALERSMLSRDPWLAHLGIAGGATVALQQGPMKFGSLGVYFTHEDVDVTDTIALLTEIRLLMWPLLCWQILGGDNGASSAAMDAVHRANNILSNIVLLTDLALDTPCGRDDEHLRALLLRMASESVRCADVLREISPG</sequence>
<dbReference type="PATRIC" id="fig|1440762.4.peg.465"/>
<organism evidence="1 2">
    <name type="scientific">Dyella japonica DSM 16301</name>
    <dbReference type="NCBI Taxonomy" id="1440762"/>
    <lineage>
        <taxon>Bacteria</taxon>
        <taxon>Pseudomonadati</taxon>
        <taxon>Pseudomonadota</taxon>
        <taxon>Gammaproteobacteria</taxon>
        <taxon>Lysobacterales</taxon>
        <taxon>Rhodanobacteraceae</taxon>
        <taxon>Dyella</taxon>
    </lineage>
</organism>
<dbReference type="EMBL" id="JPLA01000013">
    <property type="protein sequence ID" value="KLD64896.1"/>
    <property type="molecule type" value="Genomic_DNA"/>
</dbReference>
<dbReference type="AlphaFoldDB" id="A0A0G9H5Y4"/>
<dbReference type="RefSeq" id="WP_046970875.1">
    <property type="nucleotide sequence ID" value="NZ_JPLA01000013.1"/>
</dbReference>
<evidence type="ECO:0000313" key="1">
    <source>
        <dbReference type="EMBL" id="KLD64896.1"/>
    </source>
</evidence>
<name>A0A0G9H5Y4_9GAMM</name>
<dbReference type="SUPFAM" id="SSF55781">
    <property type="entry name" value="GAF domain-like"/>
    <property type="match status" value="1"/>
</dbReference>
<evidence type="ECO:0008006" key="3">
    <source>
        <dbReference type="Google" id="ProtNLM"/>
    </source>
</evidence>